<sequence length="483" mass="51879">MFEPAIAPSASLLGLLQRGRGDGTLHALAAERSDALAALEECVTQDPRRDWQVENRSLYYARLFMELEAPLQGLEAHLFDAWDDLDTRESRTGLTLAVLGRLVGYGRRDALLLLRRYAAEGCNWAWALDELAVRDNDEGLRGLADAVLARFPLGPEGDAELRAAVRDAYEPRPWHLWAADHPRVAAATERAPFDLWQRQMSRPETPEWSTEAVLAWADAETEPESGSGAAGALAERPEGRAALRRGAAAARLLGAVATPADLPVLRLAARSGLPGGRCAALRYLAEVDDPEVPGLMELAADDLSETVADFAVDTLGRMRSESILVHARSWASRIDGGRLPEAAARLLACAGGPEDAPLVVAALHREVSRSGPDGEALFALVEGAGRLQAGQAVSVLRHIYAETVCSQLRLGAARGLAVIDPYFATGAAVECLWDCEEATRELAARSVRTSGNVRVLDRLRRLAADPGEEAEVHAAVRGRLSAG</sequence>
<protein>
    <recommendedName>
        <fullName evidence="3">HEAT repeat-containing protein</fullName>
    </recommendedName>
</protein>
<dbReference type="SUPFAM" id="SSF48371">
    <property type="entry name" value="ARM repeat"/>
    <property type="match status" value="1"/>
</dbReference>
<dbReference type="EMBL" id="FOAZ01000015">
    <property type="protein sequence ID" value="SEL94441.1"/>
    <property type="molecule type" value="Genomic_DNA"/>
</dbReference>
<proteinExistence type="predicted"/>
<evidence type="ECO:0008006" key="3">
    <source>
        <dbReference type="Google" id="ProtNLM"/>
    </source>
</evidence>
<keyword evidence="2" id="KW-1185">Reference proteome</keyword>
<name>A0A1H7UBV3_STRJI</name>
<reference evidence="2" key="1">
    <citation type="submission" date="2016-10" db="EMBL/GenBank/DDBJ databases">
        <authorList>
            <person name="Varghese N."/>
        </authorList>
    </citation>
    <scope>NUCLEOTIDE SEQUENCE [LARGE SCALE GENOMIC DNA]</scope>
    <source>
        <strain evidence="2">DSM 45096 / BCRC 16803 / CGMCC 4.1857 / CIP 109030 / JCM 12277 / KCTC 19219 / NBRC 100920 / 33214</strain>
    </source>
</reference>
<evidence type="ECO:0000313" key="1">
    <source>
        <dbReference type="EMBL" id="SEL94441.1"/>
    </source>
</evidence>
<dbReference type="AlphaFoldDB" id="A0A1H7UBV3"/>
<dbReference type="Proteomes" id="UP000183015">
    <property type="component" value="Unassembled WGS sequence"/>
</dbReference>
<evidence type="ECO:0000313" key="2">
    <source>
        <dbReference type="Proteomes" id="UP000183015"/>
    </source>
</evidence>
<dbReference type="OrthoDB" id="3454616at2"/>
<dbReference type="InterPro" id="IPR016024">
    <property type="entry name" value="ARM-type_fold"/>
</dbReference>
<dbReference type="eggNOG" id="COG1413">
    <property type="taxonomic scope" value="Bacteria"/>
</dbReference>
<dbReference type="RefSeq" id="WP_042450453.1">
    <property type="nucleotide sequence ID" value="NZ_BBPN01000019.1"/>
</dbReference>
<accession>A0A1H7UBV3</accession>
<organism evidence="1 2">
    <name type="scientific">Streptacidiphilus jiangxiensis</name>
    <dbReference type="NCBI Taxonomy" id="235985"/>
    <lineage>
        <taxon>Bacteria</taxon>
        <taxon>Bacillati</taxon>
        <taxon>Actinomycetota</taxon>
        <taxon>Actinomycetes</taxon>
        <taxon>Kitasatosporales</taxon>
        <taxon>Streptomycetaceae</taxon>
        <taxon>Streptacidiphilus</taxon>
    </lineage>
</organism>
<dbReference type="STRING" id="235985.SAMN05414137_115199"/>
<gene>
    <name evidence="1" type="ORF">SAMN05414137_115199</name>
</gene>